<evidence type="ECO:0000313" key="3">
    <source>
        <dbReference type="EMBL" id="KAL3315751.1"/>
    </source>
</evidence>
<evidence type="ECO:0000259" key="2">
    <source>
        <dbReference type="PROSITE" id="PS50017"/>
    </source>
</evidence>
<dbReference type="EMBL" id="JBJKFK010000672">
    <property type="protein sequence ID" value="KAL3315751.1"/>
    <property type="molecule type" value="Genomic_DNA"/>
</dbReference>
<accession>A0ABD2Q855</accession>
<name>A0ABD2Q855_9PLAT</name>
<comment type="caution">
    <text evidence="3">The sequence shown here is derived from an EMBL/GenBank/DDBJ whole genome shotgun (WGS) entry which is preliminary data.</text>
</comment>
<dbReference type="InterPro" id="IPR000488">
    <property type="entry name" value="Death_dom"/>
</dbReference>
<reference evidence="3 4" key="1">
    <citation type="submission" date="2024-11" db="EMBL/GenBank/DDBJ databases">
        <title>Adaptive evolution of stress response genes in parasites aligns with host niche diversity.</title>
        <authorList>
            <person name="Hahn C."/>
            <person name="Resl P."/>
        </authorList>
    </citation>
    <scope>NUCLEOTIDE SEQUENCE [LARGE SCALE GENOMIC DNA]</scope>
    <source>
        <strain evidence="3">EGGRZ-B1_66</strain>
        <tissue evidence="3">Body</tissue>
    </source>
</reference>
<feature type="domain" description="Death" evidence="2">
    <location>
        <begin position="86"/>
        <end position="189"/>
    </location>
</feature>
<evidence type="ECO:0000313" key="4">
    <source>
        <dbReference type="Proteomes" id="UP001626550"/>
    </source>
</evidence>
<feature type="compositionally biased region" description="Basic and acidic residues" evidence="1">
    <location>
        <begin position="374"/>
        <end position="390"/>
    </location>
</feature>
<proteinExistence type="predicted"/>
<dbReference type="Proteomes" id="UP001626550">
    <property type="component" value="Unassembled WGS sequence"/>
</dbReference>
<gene>
    <name evidence="3" type="primary">ANK2_7</name>
    <name evidence="3" type="ORF">Ciccas_005614</name>
</gene>
<sequence length="390" mass="42970">MLAQEHYQSSCSVGQSTEASIKNHGLGQAASGMGSTTAHSLSSLHSCHFPANNLRVVEIDSHGRILTTPPPDWAHVQSTENTIAKSQLDLMEVATEIGSDWALLAQALLQPSPSRKTLVLNADTLPEWLAKRRGKEPIVEDLLTDRDRALAVLVTWFHETKNRATGNELDRALRMIGREDVVKSCMRDIQHVSGADEVERANRHIMGLPVYEELTPAAARKIEVSDASPVPESSCQLPDTDELVSGLSEGHRSIRDDLRLDEEKTEAQCISPLPEDVVMPVVEEQTRSPNHLVLTSNAADPLMLQVTDDFEVVRDSESMRDSPLHKSEEDLAKAEKKEEEEPETPVQVKPESTKDAHHSGESANAEVEPAAEYYTHKDPDHPEDAHHGSS</sequence>
<dbReference type="PROSITE" id="PS50017">
    <property type="entry name" value="DEATH_DOMAIN"/>
    <property type="match status" value="1"/>
</dbReference>
<keyword evidence="4" id="KW-1185">Reference proteome</keyword>
<feature type="region of interest" description="Disordered" evidence="1">
    <location>
        <begin position="315"/>
        <end position="390"/>
    </location>
</feature>
<protein>
    <submittedName>
        <fullName evidence="3">Ankyrin-2</fullName>
    </submittedName>
</protein>
<evidence type="ECO:0000256" key="1">
    <source>
        <dbReference type="SAM" id="MobiDB-lite"/>
    </source>
</evidence>
<organism evidence="3 4">
    <name type="scientific">Cichlidogyrus casuarinus</name>
    <dbReference type="NCBI Taxonomy" id="1844966"/>
    <lineage>
        <taxon>Eukaryota</taxon>
        <taxon>Metazoa</taxon>
        <taxon>Spiralia</taxon>
        <taxon>Lophotrochozoa</taxon>
        <taxon>Platyhelminthes</taxon>
        <taxon>Monogenea</taxon>
        <taxon>Monopisthocotylea</taxon>
        <taxon>Dactylogyridea</taxon>
        <taxon>Ancyrocephalidae</taxon>
        <taxon>Cichlidogyrus</taxon>
    </lineage>
</organism>
<feature type="compositionally biased region" description="Basic and acidic residues" evidence="1">
    <location>
        <begin position="351"/>
        <end position="360"/>
    </location>
</feature>
<dbReference type="AlphaFoldDB" id="A0ABD2Q855"/>
<feature type="compositionally biased region" description="Basic and acidic residues" evidence="1">
    <location>
        <begin position="315"/>
        <end position="339"/>
    </location>
</feature>
<dbReference type="Gene3D" id="1.10.533.10">
    <property type="entry name" value="Death Domain, Fas"/>
    <property type="match status" value="1"/>
</dbReference>
<dbReference type="InterPro" id="IPR011029">
    <property type="entry name" value="DEATH-like_dom_sf"/>
</dbReference>